<reference evidence="1 2" key="1">
    <citation type="submission" date="2019-01" db="EMBL/GenBank/DDBJ databases">
        <authorList>
            <person name="Sayadi A."/>
        </authorList>
    </citation>
    <scope>NUCLEOTIDE SEQUENCE [LARGE SCALE GENOMIC DNA]</scope>
</reference>
<organism evidence="1 2">
    <name type="scientific">Callosobruchus maculatus</name>
    <name type="common">Southern cowpea weevil</name>
    <name type="synonym">Pulse bruchid</name>
    <dbReference type="NCBI Taxonomy" id="64391"/>
    <lineage>
        <taxon>Eukaryota</taxon>
        <taxon>Metazoa</taxon>
        <taxon>Ecdysozoa</taxon>
        <taxon>Arthropoda</taxon>
        <taxon>Hexapoda</taxon>
        <taxon>Insecta</taxon>
        <taxon>Pterygota</taxon>
        <taxon>Neoptera</taxon>
        <taxon>Endopterygota</taxon>
        <taxon>Coleoptera</taxon>
        <taxon>Polyphaga</taxon>
        <taxon>Cucujiformia</taxon>
        <taxon>Chrysomeloidea</taxon>
        <taxon>Chrysomelidae</taxon>
        <taxon>Bruchinae</taxon>
        <taxon>Bruchini</taxon>
        <taxon>Callosobruchus</taxon>
    </lineage>
</organism>
<sequence>NVIRKYNSELDTIDQDEKGNTTYVVVFDNHSHPRTLCLQVCIMLEMCSCHFGKLFTDFP</sequence>
<evidence type="ECO:0000313" key="2">
    <source>
        <dbReference type="Proteomes" id="UP000410492"/>
    </source>
</evidence>
<dbReference type="AlphaFoldDB" id="A0A653BEX7"/>
<feature type="non-terminal residue" evidence="1">
    <location>
        <position position="1"/>
    </location>
</feature>
<proteinExistence type="predicted"/>
<dbReference type="EMBL" id="CAACVG010000452">
    <property type="protein sequence ID" value="VEN34130.1"/>
    <property type="molecule type" value="Genomic_DNA"/>
</dbReference>
<gene>
    <name evidence="1" type="ORF">CALMAC_LOCUS427</name>
</gene>
<keyword evidence="2" id="KW-1185">Reference proteome</keyword>
<protein>
    <submittedName>
        <fullName evidence="1">Uncharacterized protein</fullName>
    </submittedName>
</protein>
<accession>A0A653BEX7</accession>
<evidence type="ECO:0000313" key="1">
    <source>
        <dbReference type="EMBL" id="VEN34130.1"/>
    </source>
</evidence>
<dbReference type="Proteomes" id="UP000410492">
    <property type="component" value="Unassembled WGS sequence"/>
</dbReference>
<name>A0A653BEX7_CALMS</name>